<evidence type="ECO:0000313" key="11">
    <source>
        <dbReference type="Proteomes" id="UP000029736"/>
    </source>
</evidence>
<proteinExistence type="predicted"/>
<dbReference type="AlphaFoldDB" id="A0A098S2I0"/>
<evidence type="ECO:0000256" key="6">
    <source>
        <dbReference type="ARBA" id="ARBA00022777"/>
    </source>
</evidence>
<evidence type="ECO:0000256" key="2">
    <source>
        <dbReference type="ARBA" id="ARBA00012438"/>
    </source>
</evidence>
<dbReference type="STRING" id="1524460.IX84_20725"/>
<dbReference type="GO" id="GO:0030295">
    <property type="term" value="F:protein kinase activator activity"/>
    <property type="evidence" value="ECO:0007669"/>
    <property type="project" value="TreeGrafter"/>
</dbReference>
<evidence type="ECO:0000313" key="10">
    <source>
        <dbReference type="EMBL" id="KGE86579.1"/>
    </source>
</evidence>
<comment type="catalytic activity">
    <reaction evidence="1">
        <text>ATP + protein L-histidine = ADP + protein N-phospho-L-histidine.</text>
        <dbReference type="EC" id="2.7.13.3"/>
    </reaction>
</comment>
<dbReference type="PRINTS" id="PR00344">
    <property type="entry name" value="BCTRLSENSOR"/>
</dbReference>
<dbReference type="PANTHER" id="PTHR42878">
    <property type="entry name" value="TWO-COMPONENT HISTIDINE KINASE"/>
    <property type="match status" value="1"/>
</dbReference>
<dbReference type="GO" id="GO:0004673">
    <property type="term" value="F:protein histidine kinase activity"/>
    <property type="evidence" value="ECO:0007669"/>
    <property type="project" value="UniProtKB-EC"/>
</dbReference>
<dbReference type="InterPro" id="IPR003594">
    <property type="entry name" value="HATPase_dom"/>
</dbReference>
<dbReference type="EMBL" id="JPOS01000077">
    <property type="protein sequence ID" value="KGE86579.1"/>
    <property type="molecule type" value="Genomic_DNA"/>
</dbReference>
<dbReference type="PROSITE" id="PS50109">
    <property type="entry name" value="HIS_KIN"/>
    <property type="match status" value="1"/>
</dbReference>
<reference evidence="10 11" key="1">
    <citation type="journal article" date="2014" name="Int. J. Syst. Evol. Microbiol.">
        <title>Phaeodactylibacter xiamenensis gen. nov., sp. nov., a member of the family Saprospiraceae isolated from the marine alga Phaeodactylum tricornutum.</title>
        <authorList>
            <person name="Chen Z.Jr."/>
            <person name="Lei X."/>
            <person name="Lai Q."/>
            <person name="Li Y."/>
            <person name="Zhang B."/>
            <person name="Zhang J."/>
            <person name="Zhang H."/>
            <person name="Yang L."/>
            <person name="Zheng W."/>
            <person name="Tian Y."/>
            <person name="Yu Z."/>
            <person name="Xu H.Jr."/>
            <person name="Zheng T."/>
        </authorList>
    </citation>
    <scope>NUCLEOTIDE SEQUENCE [LARGE SCALE GENOMIC DNA]</scope>
    <source>
        <strain evidence="10 11">KD52</strain>
    </source>
</reference>
<keyword evidence="8" id="KW-0902">Two-component regulatory system</keyword>
<sequence>MKEMVEDVSLYLTADEMELQPEKISTETLTNDIFNQLKHYYPDLLKRYRFTIQSPLPDCYFDPLLFRQVMTNLLSNAVKATRSVDHPQIQVTGQKKDGTVILAVKDNGIGIPLQNRERLFELFKSVHTRDRFPGTGAGLAIVKRIMERHEGSVSVESMGEGRGTTFTLRFPLP</sequence>
<keyword evidence="11" id="KW-1185">Reference proteome</keyword>
<dbReference type="InterPro" id="IPR005467">
    <property type="entry name" value="His_kinase_dom"/>
</dbReference>
<keyword evidence="6" id="KW-0418">Kinase</keyword>
<evidence type="ECO:0000256" key="3">
    <source>
        <dbReference type="ARBA" id="ARBA00022553"/>
    </source>
</evidence>
<evidence type="ECO:0000259" key="9">
    <source>
        <dbReference type="PROSITE" id="PS50109"/>
    </source>
</evidence>
<protein>
    <recommendedName>
        <fullName evidence="2">histidine kinase</fullName>
        <ecNumber evidence="2">2.7.13.3</ecNumber>
    </recommendedName>
</protein>
<keyword evidence="4" id="KW-0808">Transferase</keyword>
<evidence type="ECO:0000256" key="5">
    <source>
        <dbReference type="ARBA" id="ARBA00022741"/>
    </source>
</evidence>
<gene>
    <name evidence="10" type="ORF">IX84_20725</name>
</gene>
<keyword evidence="5" id="KW-0547">Nucleotide-binding</keyword>
<keyword evidence="7" id="KW-0067">ATP-binding</keyword>
<dbReference type="Pfam" id="PF02518">
    <property type="entry name" value="HATPase_c"/>
    <property type="match status" value="1"/>
</dbReference>
<evidence type="ECO:0000256" key="1">
    <source>
        <dbReference type="ARBA" id="ARBA00000085"/>
    </source>
</evidence>
<dbReference type="InterPro" id="IPR004358">
    <property type="entry name" value="Sig_transdc_His_kin-like_C"/>
</dbReference>
<evidence type="ECO:0000256" key="8">
    <source>
        <dbReference type="ARBA" id="ARBA00023012"/>
    </source>
</evidence>
<evidence type="ECO:0000256" key="4">
    <source>
        <dbReference type="ARBA" id="ARBA00022679"/>
    </source>
</evidence>
<dbReference type="SMART" id="SM00387">
    <property type="entry name" value="HATPase_c"/>
    <property type="match status" value="1"/>
</dbReference>
<evidence type="ECO:0000256" key="7">
    <source>
        <dbReference type="ARBA" id="ARBA00022840"/>
    </source>
</evidence>
<dbReference type="Proteomes" id="UP000029736">
    <property type="component" value="Unassembled WGS sequence"/>
</dbReference>
<dbReference type="GO" id="GO:0000156">
    <property type="term" value="F:phosphorelay response regulator activity"/>
    <property type="evidence" value="ECO:0007669"/>
    <property type="project" value="TreeGrafter"/>
</dbReference>
<dbReference type="GO" id="GO:0007234">
    <property type="term" value="P:osmosensory signaling via phosphorelay pathway"/>
    <property type="evidence" value="ECO:0007669"/>
    <property type="project" value="TreeGrafter"/>
</dbReference>
<comment type="caution">
    <text evidence="10">The sequence shown here is derived from an EMBL/GenBank/DDBJ whole genome shotgun (WGS) entry which is preliminary data.</text>
</comment>
<dbReference type="InterPro" id="IPR050351">
    <property type="entry name" value="BphY/WalK/GraS-like"/>
</dbReference>
<name>A0A098S2I0_9BACT</name>
<accession>A0A098S2I0</accession>
<dbReference type="Gene3D" id="3.30.565.10">
    <property type="entry name" value="Histidine kinase-like ATPase, C-terminal domain"/>
    <property type="match status" value="1"/>
</dbReference>
<keyword evidence="3" id="KW-0597">Phosphoprotein</keyword>
<organism evidence="10 11">
    <name type="scientific">Phaeodactylibacter xiamenensis</name>
    <dbReference type="NCBI Taxonomy" id="1524460"/>
    <lineage>
        <taxon>Bacteria</taxon>
        <taxon>Pseudomonadati</taxon>
        <taxon>Bacteroidota</taxon>
        <taxon>Saprospiria</taxon>
        <taxon>Saprospirales</taxon>
        <taxon>Haliscomenobacteraceae</taxon>
        <taxon>Phaeodactylibacter</taxon>
    </lineage>
</organism>
<dbReference type="GO" id="GO:0005524">
    <property type="term" value="F:ATP binding"/>
    <property type="evidence" value="ECO:0007669"/>
    <property type="project" value="UniProtKB-KW"/>
</dbReference>
<feature type="domain" description="Histidine kinase" evidence="9">
    <location>
        <begin position="1"/>
        <end position="173"/>
    </location>
</feature>
<dbReference type="SUPFAM" id="SSF55874">
    <property type="entry name" value="ATPase domain of HSP90 chaperone/DNA topoisomerase II/histidine kinase"/>
    <property type="match status" value="1"/>
</dbReference>
<dbReference type="InterPro" id="IPR036890">
    <property type="entry name" value="HATPase_C_sf"/>
</dbReference>
<dbReference type="PANTHER" id="PTHR42878:SF7">
    <property type="entry name" value="SENSOR HISTIDINE KINASE GLRK"/>
    <property type="match status" value="1"/>
</dbReference>
<dbReference type="EC" id="2.7.13.3" evidence="2"/>
<dbReference type="FunFam" id="3.30.565.10:FF:000006">
    <property type="entry name" value="Sensor histidine kinase WalK"/>
    <property type="match status" value="1"/>
</dbReference>